<dbReference type="PRINTS" id="PR01950">
    <property type="entry name" value="LANCSUPER"/>
</dbReference>
<dbReference type="Proteomes" id="UP000541185">
    <property type="component" value="Unassembled WGS sequence"/>
</dbReference>
<organism evidence="2 3">
    <name type="scientific">Ramlibacter agri</name>
    <dbReference type="NCBI Taxonomy" id="2728837"/>
    <lineage>
        <taxon>Bacteria</taxon>
        <taxon>Pseudomonadati</taxon>
        <taxon>Pseudomonadota</taxon>
        <taxon>Betaproteobacteria</taxon>
        <taxon>Burkholderiales</taxon>
        <taxon>Comamonadaceae</taxon>
        <taxon>Ramlibacter</taxon>
    </lineage>
</organism>
<feature type="binding site" evidence="1">
    <location>
        <position position="310"/>
    </location>
    <ligand>
        <name>Zn(2+)</name>
        <dbReference type="ChEBI" id="CHEBI:29105"/>
    </ligand>
</feature>
<comment type="caution">
    <text evidence="2">The sequence shown here is derived from an EMBL/GenBank/DDBJ whole genome shotgun (WGS) entry which is preliminary data.</text>
</comment>
<keyword evidence="3" id="KW-1185">Reference proteome</keyword>
<dbReference type="GO" id="GO:0031179">
    <property type="term" value="P:peptide modification"/>
    <property type="evidence" value="ECO:0007669"/>
    <property type="project" value="InterPro"/>
</dbReference>
<dbReference type="Gene3D" id="1.50.10.10">
    <property type="match status" value="1"/>
</dbReference>
<dbReference type="InterPro" id="IPR012341">
    <property type="entry name" value="6hp_glycosidase-like_sf"/>
</dbReference>
<dbReference type="CDD" id="cd04794">
    <property type="entry name" value="euk_LANCL"/>
    <property type="match status" value="1"/>
</dbReference>
<dbReference type="AlphaFoldDB" id="A0A848H3U3"/>
<gene>
    <name evidence="2" type="ORF">HHL11_15595</name>
</gene>
<feature type="binding site" evidence="1">
    <location>
        <position position="311"/>
    </location>
    <ligand>
        <name>Zn(2+)</name>
        <dbReference type="ChEBI" id="CHEBI:29105"/>
    </ligand>
</feature>
<dbReference type="EMBL" id="JABBFX010000001">
    <property type="protein sequence ID" value="NML45177.1"/>
    <property type="molecule type" value="Genomic_DNA"/>
</dbReference>
<dbReference type="SMART" id="SM01260">
    <property type="entry name" value="LANC_like"/>
    <property type="match status" value="1"/>
</dbReference>
<dbReference type="Pfam" id="PF05147">
    <property type="entry name" value="LANC_like"/>
    <property type="match status" value="1"/>
</dbReference>
<protein>
    <submittedName>
        <fullName evidence="2">Lanthionine synthetase</fullName>
    </submittedName>
</protein>
<sequence length="390" mass="43696">MIFDAERHAPLQAAAWDAAQARAMIERIVAGAEEEWQPGQGWAAHREDSKKPDPLQGLYFGDAGVLWALHALRARGAVELRNDYAPWLPELRGLDESEPGSYLMGEAGVLLLRQWLQPNPRTAELLEQHIADNLEHPARELMWGSPGSMLAALFLFRATGKAWWRELFLDAARQLWRQLRVDAAESCRYWTQDLYGRTSTYLDAVHGFAATAAVVIAGRDLMWPSEWADWEACIAETVLRTAEWEDGLVNWRAQLTSPRGGPKLVQYCHGAPGFVICLADLPGDALDAALLAAGETTWKAGPLSKGSNLCHGTGGNGYAFLKLYRRFGDEMWLERARAFAMHGIAQTEEAHARHGRWRQSLWTGDPGFAWYLLDCIEGQDRFPTLDVFWA</sequence>
<dbReference type="PANTHER" id="PTHR12736">
    <property type="entry name" value="LANC-LIKE PROTEIN"/>
    <property type="match status" value="1"/>
</dbReference>
<name>A0A848H3U3_9BURK</name>
<dbReference type="GO" id="GO:0005886">
    <property type="term" value="C:plasma membrane"/>
    <property type="evidence" value="ECO:0007669"/>
    <property type="project" value="TreeGrafter"/>
</dbReference>
<dbReference type="InterPro" id="IPR007822">
    <property type="entry name" value="LANC-like"/>
</dbReference>
<accession>A0A848H3U3</accession>
<dbReference type="GO" id="GO:0046872">
    <property type="term" value="F:metal ion binding"/>
    <property type="evidence" value="ECO:0007669"/>
    <property type="project" value="UniProtKB-KW"/>
</dbReference>
<evidence type="ECO:0000313" key="2">
    <source>
        <dbReference type="EMBL" id="NML45177.1"/>
    </source>
</evidence>
<reference evidence="2 3" key="1">
    <citation type="submission" date="2020-04" db="EMBL/GenBank/DDBJ databases">
        <title>Ramlibacter sp. G-1-2-2 isolated from soil.</title>
        <authorList>
            <person name="Dahal R.H."/>
        </authorList>
    </citation>
    <scope>NUCLEOTIDE SEQUENCE [LARGE SCALE GENOMIC DNA]</scope>
    <source>
        <strain evidence="2 3">G-1-2-2</strain>
    </source>
</reference>
<dbReference type="RefSeq" id="WP_169419263.1">
    <property type="nucleotide sequence ID" value="NZ_JABBFX010000001.1"/>
</dbReference>
<evidence type="ECO:0000256" key="1">
    <source>
        <dbReference type="PIRSR" id="PIRSR607822-1"/>
    </source>
</evidence>
<dbReference type="PANTHER" id="PTHR12736:SF7">
    <property type="entry name" value="LANC-LIKE PROTEIN 3"/>
    <property type="match status" value="1"/>
</dbReference>
<keyword evidence="1" id="KW-0479">Metal-binding</keyword>
<dbReference type="GO" id="GO:0005975">
    <property type="term" value="P:carbohydrate metabolic process"/>
    <property type="evidence" value="ECO:0007669"/>
    <property type="project" value="InterPro"/>
</dbReference>
<evidence type="ECO:0000313" key="3">
    <source>
        <dbReference type="Proteomes" id="UP000541185"/>
    </source>
</evidence>
<feature type="binding site" evidence="1">
    <location>
        <position position="268"/>
    </location>
    <ligand>
        <name>Zn(2+)</name>
        <dbReference type="ChEBI" id="CHEBI:29105"/>
    </ligand>
</feature>
<dbReference type="SUPFAM" id="SSF158745">
    <property type="entry name" value="LanC-like"/>
    <property type="match status" value="1"/>
</dbReference>
<proteinExistence type="predicted"/>
<keyword evidence="1" id="KW-0862">Zinc</keyword>